<feature type="transmembrane region" description="Helical" evidence="1">
    <location>
        <begin position="62"/>
        <end position="87"/>
    </location>
</feature>
<evidence type="ECO:0000313" key="3">
    <source>
        <dbReference type="EMBL" id="OGY25000.1"/>
    </source>
</evidence>
<protein>
    <recommendedName>
        <fullName evidence="2">YdbS-like PH domain-containing protein</fullName>
    </recommendedName>
</protein>
<accession>A0A1G1WBV9</accession>
<evidence type="ECO:0000313" key="4">
    <source>
        <dbReference type="Proteomes" id="UP000178162"/>
    </source>
</evidence>
<organism evidence="3 4">
    <name type="scientific">Candidatus Woykebacteria bacterium RBG_16_39_9b</name>
    <dbReference type="NCBI Taxonomy" id="1802595"/>
    <lineage>
        <taxon>Bacteria</taxon>
        <taxon>Candidatus Woykeibacteriota</taxon>
    </lineage>
</organism>
<proteinExistence type="predicted"/>
<sequence>MQAGVHFESQSPDEEVVYVFRAHPITNIRWIIGGILFSLIPLIVAIILVFPGPYSLPIKNASILAVLLVWWLFVVGFMFREFLVWFFNLYIITNKRIVDIDYFSLFSKQVSETPLDNIQDITHKEVGLLQNWLDFGNVFIQTAGATSNFEFHNIPNPDGVQKDLMDLVRKSRRLHEHA</sequence>
<gene>
    <name evidence="3" type="ORF">A2134_01285</name>
</gene>
<dbReference type="InterPro" id="IPR005182">
    <property type="entry name" value="YdbS-like_PH"/>
</dbReference>
<feature type="transmembrane region" description="Helical" evidence="1">
    <location>
        <begin position="30"/>
        <end position="50"/>
    </location>
</feature>
<comment type="caution">
    <text evidence="3">The sequence shown here is derived from an EMBL/GenBank/DDBJ whole genome shotgun (WGS) entry which is preliminary data.</text>
</comment>
<name>A0A1G1WBV9_9BACT</name>
<keyword evidence="1" id="KW-1133">Transmembrane helix</keyword>
<dbReference type="STRING" id="1802595.A2134_01285"/>
<reference evidence="3 4" key="1">
    <citation type="journal article" date="2016" name="Nat. Commun.">
        <title>Thousands of microbial genomes shed light on interconnected biogeochemical processes in an aquifer system.</title>
        <authorList>
            <person name="Anantharaman K."/>
            <person name="Brown C.T."/>
            <person name="Hug L.A."/>
            <person name="Sharon I."/>
            <person name="Castelle C.J."/>
            <person name="Probst A.J."/>
            <person name="Thomas B.C."/>
            <person name="Singh A."/>
            <person name="Wilkins M.J."/>
            <person name="Karaoz U."/>
            <person name="Brodie E.L."/>
            <person name="Williams K.H."/>
            <person name="Hubbard S.S."/>
            <person name="Banfield J.F."/>
        </authorList>
    </citation>
    <scope>NUCLEOTIDE SEQUENCE [LARGE SCALE GENOMIC DNA]</scope>
</reference>
<dbReference type="Proteomes" id="UP000178162">
    <property type="component" value="Unassembled WGS sequence"/>
</dbReference>
<dbReference type="EMBL" id="MHCR01000026">
    <property type="protein sequence ID" value="OGY25000.1"/>
    <property type="molecule type" value="Genomic_DNA"/>
</dbReference>
<dbReference type="AlphaFoldDB" id="A0A1G1WBV9"/>
<dbReference type="PANTHER" id="PTHR37938">
    <property type="entry name" value="BLL0215 PROTEIN"/>
    <property type="match status" value="1"/>
</dbReference>
<feature type="domain" description="YdbS-like PH" evidence="2">
    <location>
        <begin position="85"/>
        <end position="162"/>
    </location>
</feature>
<keyword evidence="1" id="KW-0812">Transmembrane</keyword>
<evidence type="ECO:0000259" key="2">
    <source>
        <dbReference type="Pfam" id="PF03703"/>
    </source>
</evidence>
<dbReference type="Pfam" id="PF03703">
    <property type="entry name" value="bPH_2"/>
    <property type="match status" value="1"/>
</dbReference>
<evidence type="ECO:0000256" key="1">
    <source>
        <dbReference type="SAM" id="Phobius"/>
    </source>
</evidence>
<dbReference type="PANTHER" id="PTHR37938:SF1">
    <property type="entry name" value="BLL0215 PROTEIN"/>
    <property type="match status" value="1"/>
</dbReference>
<keyword evidence="1" id="KW-0472">Membrane</keyword>